<dbReference type="Pfam" id="PF03016">
    <property type="entry name" value="Exostosin_GT47"/>
    <property type="match status" value="1"/>
</dbReference>
<proteinExistence type="inferred from homology"/>
<evidence type="ECO:0000313" key="7">
    <source>
        <dbReference type="Proteomes" id="UP000054558"/>
    </source>
</evidence>
<feature type="domain" description="Exostosin GT47" evidence="5">
    <location>
        <begin position="40"/>
        <end position="323"/>
    </location>
</feature>
<gene>
    <name evidence="6" type="ORF">KFL_001580210</name>
</gene>
<keyword evidence="4" id="KW-0333">Golgi apparatus</keyword>
<comment type="similarity">
    <text evidence="2">Belongs to the glycosyltransferase 47 family.</text>
</comment>
<dbReference type="PANTHER" id="PTHR11062">
    <property type="entry name" value="EXOSTOSIN HEPARAN SULFATE GLYCOSYLTRANSFERASE -RELATED"/>
    <property type="match status" value="1"/>
</dbReference>
<evidence type="ECO:0000256" key="1">
    <source>
        <dbReference type="ARBA" id="ARBA00004323"/>
    </source>
</evidence>
<comment type="subcellular location">
    <subcellularLocation>
        <location evidence="1">Golgi apparatus membrane</location>
        <topology evidence="1">Single-pass type II membrane protein</topology>
    </subcellularLocation>
</comment>
<name>A0A1Y1I4Q5_KLENI</name>
<evidence type="ECO:0000259" key="5">
    <source>
        <dbReference type="Pfam" id="PF03016"/>
    </source>
</evidence>
<evidence type="ECO:0000256" key="2">
    <source>
        <dbReference type="ARBA" id="ARBA00010271"/>
    </source>
</evidence>
<evidence type="ECO:0000256" key="4">
    <source>
        <dbReference type="ARBA" id="ARBA00023034"/>
    </source>
</evidence>
<protein>
    <submittedName>
        <fullName evidence="6">Exostosin family protein</fullName>
    </submittedName>
</protein>
<dbReference type="OMA" id="WHIPNNI"/>
<dbReference type="STRING" id="105231.A0A1Y1I4Q5"/>
<organism evidence="6 7">
    <name type="scientific">Klebsormidium nitens</name>
    <name type="common">Green alga</name>
    <name type="synonym">Ulothrix nitens</name>
    <dbReference type="NCBI Taxonomy" id="105231"/>
    <lineage>
        <taxon>Eukaryota</taxon>
        <taxon>Viridiplantae</taxon>
        <taxon>Streptophyta</taxon>
        <taxon>Klebsormidiophyceae</taxon>
        <taxon>Klebsormidiales</taxon>
        <taxon>Klebsormidiaceae</taxon>
        <taxon>Klebsormidium</taxon>
    </lineage>
</organism>
<evidence type="ECO:0000313" key="6">
    <source>
        <dbReference type="EMBL" id="GAQ83707.1"/>
    </source>
</evidence>
<dbReference type="InterPro" id="IPR004263">
    <property type="entry name" value="Exostosin"/>
</dbReference>
<dbReference type="PANTHER" id="PTHR11062:SF117">
    <property type="entry name" value="XYLOGLUCAN-SPECIFIC GALACTURONOSYLTRANSFERASE 1"/>
    <property type="match status" value="1"/>
</dbReference>
<sequence length="385" mass="43152">MCDALQNEGRGEPDAELCRREALNRAGSKEASATADSNAGSDVVVNCSWFRTNQFSLEVLLHHRLRGHPCRVGDPSEAQLYYVPFYTGLEIKRSWGNQAAAVDRFNRVLNPLVTSPYFQKRRGLDHFMAFGRMGMEFGFCHGFVTWLGNVTKLMIEAGWNQEGFRTGREIGVPYPTGFHPAELADVNRHRRSVRGAARDILVSYAGAVGRPYGIWAQRFGTAQLRARLAHECERMRDKCRLVVCDYVQDNCSPSALHDLFMRSTFCLQPQGDSPTRRSTFDALLAGCIPIFFHTDSFQSQYEEALGVNASEVSVFIAPERLVSESWSLYAELEAIDEARRKRMQSAIVDLVPRIVYGKEHVGSAWKDAVDIALEGVMEKAAVGSR</sequence>
<dbReference type="InterPro" id="IPR040911">
    <property type="entry name" value="Exostosin_GT47"/>
</dbReference>
<keyword evidence="3" id="KW-0812">Transmembrane</keyword>
<keyword evidence="7" id="KW-1185">Reference proteome</keyword>
<keyword evidence="3" id="KW-0735">Signal-anchor</keyword>
<reference evidence="6 7" key="1">
    <citation type="journal article" date="2014" name="Nat. Commun.">
        <title>Klebsormidium flaccidum genome reveals primary factors for plant terrestrial adaptation.</title>
        <authorList>
            <person name="Hori K."/>
            <person name="Maruyama F."/>
            <person name="Fujisawa T."/>
            <person name="Togashi T."/>
            <person name="Yamamoto N."/>
            <person name="Seo M."/>
            <person name="Sato S."/>
            <person name="Yamada T."/>
            <person name="Mori H."/>
            <person name="Tajima N."/>
            <person name="Moriyama T."/>
            <person name="Ikeuchi M."/>
            <person name="Watanabe M."/>
            <person name="Wada H."/>
            <person name="Kobayashi K."/>
            <person name="Saito M."/>
            <person name="Masuda T."/>
            <person name="Sasaki-Sekimoto Y."/>
            <person name="Mashiguchi K."/>
            <person name="Awai K."/>
            <person name="Shimojima M."/>
            <person name="Masuda S."/>
            <person name="Iwai M."/>
            <person name="Nobusawa T."/>
            <person name="Narise T."/>
            <person name="Kondo S."/>
            <person name="Saito H."/>
            <person name="Sato R."/>
            <person name="Murakawa M."/>
            <person name="Ihara Y."/>
            <person name="Oshima-Yamada Y."/>
            <person name="Ohtaka K."/>
            <person name="Satoh M."/>
            <person name="Sonobe K."/>
            <person name="Ishii M."/>
            <person name="Ohtani R."/>
            <person name="Kanamori-Sato M."/>
            <person name="Honoki R."/>
            <person name="Miyazaki D."/>
            <person name="Mochizuki H."/>
            <person name="Umetsu J."/>
            <person name="Higashi K."/>
            <person name="Shibata D."/>
            <person name="Kamiya Y."/>
            <person name="Sato N."/>
            <person name="Nakamura Y."/>
            <person name="Tabata S."/>
            <person name="Ida S."/>
            <person name="Kurokawa K."/>
            <person name="Ohta H."/>
        </authorList>
    </citation>
    <scope>NUCLEOTIDE SEQUENCE [LARGE SCALE GENOMIC DNA]</scope>
    <source>
        <strain evidence="6 7">NIES-2285</strain>
    </source>
</reference>
<dbReference type="Proteomes" id="UP000054558">
    <property type="component" value="Unassembled WGS sequence"/>
</dbReference>
<dbReference type="GO" id="GO:0000139">
    <property type="term" value="C:Golgi membrane"/>
    <property type="evidence" value="ECO:0007669"/>
    <property type="project" value="UniProtKB-SubCell"/>
</dbReference>
<dbReference type="GO" id="GO:0016757">
    <property type="term" value="F:glycosyltransferase activity"/>
    <property type="evidence" value="ECO:0007669"/>
    <property type="project" value="InterPro"/>
</dbReference>
<dbReference type="EMBL" id="DF237107">
    <property type="protein sequence ID" value="GAQ83707.1"/>
    <property type="molecule type" value="Genomic_DNA"/>
</dbReference>
<dbReference type="AlphaFoldDB" id="A0A1Y1I4Q5"/>
<accession>A0A1Y1I4Q5</accession>
<evidence type="ECO:0000256" key="3">
    <source>
        <dbReference type="ARBA" id="ARBA00022968"/>
    </source>
</evidence>
<dbReference type="OrthoDB" id="1924787at2759"/>